<evidence type="ECO:0000256" key="2">
    <source>
        <dbReference type="ARBA" id="ARBA00022723"/>
    </source>
</evidence>
<name>A0AAV2MDR3_KNICA</name>
<keyword evidence="3" id="KW-0677">Repeat</keyword>
<dbReference type="Proteomes" id="UP001497482">
    <property type="component" value="Chromosome 7"/>
</dbReference>
<organism evidence="10 11">
    <name type="scientific">Knipowitschia caucasica</name>
    <name type="common">Caucasian dwarf goby</name>
    <name type="synonym">Pomatoschistus caucasicus</name>
    <dbReference type="NCBI Taxonomy" id="637954"/>
    <lineage>
        <taxon>Eukaryota</taxon>
        <taxon>Metazoa</taxon>
        <taxon>Chordata</taxon>
        <taxon>Craniata</taxon>
        <taxon>Vertebrata</taxon>
        <taxon>Euteleostomi</taxon>
        <taxon>Actinopterygii</taxon>
        <taxon>Neopterygii</taxon>
        <taxon>Teleostei</taxon>
        <taxon>Neoteleostei</taxon>
        <taxon>Acanthomorphata</taxon>
        <taxon>Gobiaria</taxon>
        <taxon>Gobiiformes</taxon>
        <taxon>Gobioidei</taxon>
        <taxon>Gobiidae</taxon>
        <taxon>Gobiinae</taxon>
        <taxon>Knipowitschia</taxon>
    </lineage>
</organism>
<dbReference type="Pfam" id="PF12874">
    <property type="entry name" value="zf-met"/>
    <property type="match status" value="1"/>
</dbReference>
<dbReference type="GO" id="GO:0005634">
    <property type="term" value="C:nucleus"/>
    <property type="evidence" value="ECO:0007669"/>
    <property type="project" value="UniProtKB-SubCell"/>
</dbReference>
<proteinExistence type="predicted"/>
<evidence type="ECO:0000259" key="9">
    <source>
        <dbReference type="PROSITE" id="PS50157"/>
    </source>
</evidence>
<dbReference type="Gene3D" id="3.30.160.60">
    <property type="entry name" value="Classic Zinc Finger"/>
    <property type="match status" value="1"/>
</dbReference>
<keyword evidence="5" id="KW-0862">Zinc</keyword>
<dbReference type="EMBL" id="OZ035829">
    <property type="protein sequence ID" value="CAL1611424.1"/>
    <property type="molecule type" value="Genomic_DNA"/>
</dbReference>
<protein>
    <recommendedName>
        <fullName evidence="9">C2H2-type domain-containing protein</fullName>
    </recommendedName>
</protein>
<evidence type="ECO:0000313" key="10">
    <source>
        <dbReference type="EMBL" id="CAL1611424.1"/>
    </source>
</evidence>
<keyword evidence="4 7" id="KW-0863">Zinc-finger</keyword>
<feature type="region of interest" description="Disordered" evidence="8">
    <location>
        <begin position="159"/>
        <end position="192"/>
    </location>
</feature>
<evidence type="ECO:0000256" key="8">
    <source>
        <dbReference type="SAM" id="MobiDB-lite"/>
    </source>
</evidence>
<dbReference type="InterPro" id="IPR050527">
    <property type="entry name" value="Snail/Krueppel_Znf"/>
</dbReference>
<gene>
    <name evidence="10" type="ORF">KC01_LOCUS37843</name>
</gene>
<keyword evidence="6" id="KW-0539">Nucleus</keyword>
<dbReference type="SMART" id="SM00355">
    <property type="entry name" value="ZnF_C2H2"/>
    <property type="match status" value="4"/>
</dbReference>
<feature type="compositionally biased region" description="Polar residues" evidence="8">
    <location>
        <begin position="177"/>
        <end position="186"/>
    </location>
</feature>
<feature type="domain" description="C2H2-type" evidence="9">
    <location>
        <begin position="141"/>
        <end position="167"/>
    </location>
</feature>
<keyword evidence="11" id="KW-1185">Reference proteome</keyword>
<dbReference type="InterPro" id="IPR013087">
    <property type="entry name" value="Znf_C2H2_type"/>
</dbReference>
<evidence type="ECO:0000256" key="3">
    <source>
        <dbReference type="ARBA" id="ARBA00022737"/>
    </source>
</evidence>
<dbReference type="GO" id="GO:0008270">
    <property type="term" value="F:zinc ion binding"/>
    <property type="evidence" value="ECO:0007669"/>
    <property type="project" value="UniProtKB-KW"/>
</dbReference>
<sequence length="356" mass="39155">MELRKHQALEAELTKYQVLEAELTKYQVLEAELTKYQALKAKLTKYRALKAELTKYQAVEETSPDPAVEVCESCRRAWRLNCTDPHIYAGQSGGEIASSSRAFPCLIRLFCGLASLLVHQATHAGSLPKPGPNPVPSTPMYICDCGEEFSDFSVMMEHKRSHVSEEQETQKLHNDEVNTLSDSTVAPTEKDDGEKAPAAAVAAANANAAVGTSACELPPSKNTGENADKKESAVQVEGNSSQSVGVGTKSIKVEDTSDQEYENELRVTCECGMGFTSPKLLLEHLQKHAQESYTCPTCGVTVNSWADYEIHLQLHMHPQHHKRPQPLLLRIKQPTASELRQQSIEAPLWSPAEGET</sequence>
<accession>A0AAV2MDR3</accession>
<evidence type="ECO:0000256" key="7">
    <source>
        <dbReference type="PROSITE-ProRule" id="PRU00042"/>
    </source>
</evidence>
<feature type="region of interest" description="Disordered" evidence="8">
    <location>
        <begin position="213"/>
        <end position="246"/>
    </location>
</feature>
<feature type="compositionally biased region" description="Basic and acidic residues" evidence="8">
    <location>
        <begin position="159"/>
        <end position="176"/>
    </location>
</feature>
<dbReference type="GO" id="GO:0000981">
    <property type="term" value="F:DNA-binding transcription factor activity, RNA polymerase II-specific"/>
    <property type="evidence" value="ECO:0007669"/>
    <property type="project" value="TreeGrafter"/>
</dbReference>
<dbReference type="PROSITE" id="PS50157">
    <property type="entry name" value="ZINC_FINGER_C2H2_2"/>
    <property type="match status" value="1"/>
</dbReference>
<keyword evidence="2" id="KW-0479">Metal-binding</keyword>
<dbReference type="PANTHER" id="PTHR24388:SF54">
    <property type="entry name" value="PROTEIN ESCARGOT"/>
    <property type="match status" value="1"/>
</dbReference>
<evidence type="ECO:0000256" key="5">
    <source>
        <dbReference type="ARBA" id="ARBA00022833"/>
    </source>
</evidence>
<evidence type="ECO:0000256" key="6">
    <source>
        <dbReference type="ARBA" id="ARBA00023242"/>
    </source>
</evidence>
<evidence type="ECO:0000256" key="4">
    <source>
        <dbReference type="ARBA" id="ARBA00022771"/>
    </source>
</evidence>
<dbReference type="GO" id="GO:0000978">
    <property type="term" value="F:RNA polymerase II cis-regulatory region sequence-specific DNA binding"/>
    <property type="evidence" value="ECO:0007669"/>
    <property type="project" value="TreeGrafter"/>
</dbReference>
<comment type="subcellular location">
    <subcellularLocation>
        <location evidence="1">Nucleus</location>
    </subcellularLocation>
</comment>
<evidence type="ECO:0000256" key="1">
    <source>
        <dbReference type="ARBA" id="ARBA00004123"/>
    </source>
</evidence>
<dbReference type="AlphaFoldDB" id="A0AAV2MDR3"/>
<dbReference type="PANTHER" id="PTHR24388">
    <property type="entry name" value="ZINC FINGER PROTEIN"/>
    <property type="match status" value="1"/>
</dbReference>
<evidence type="ECO:0000313" key="11">
    <source>
        <dbReference type="Proteomes" id="UP001497482"/>
    </source>
</evidence>
<reference evidence="10 11" key="1">
    <citation type="submission" date="2024-04" db="EMBL/GenBank/DDBJ databases">
        <authorList>
            <person name="Waldvogel A.-M."/>
            <person name="Schoenle A."/>
        </authorList>
    </citation>
    <scope>NUCLEOTIDE SEQUENCE [LARGE SCALE GENOMIC DNA]</scope>
</reference>
<dbReference type="PROSITE" id="PS00028">
    <property type="entry name" value="ZINC_FINGER_C2H2_1"/>
    <property type="match status" value="1"/>
</dbReference>